<dbReference type="CDD" id="cd00190">
    <property type="entry name" value="Tryp_SPc"/>
    <property type="match status" value="1"/>
</dbReference>
<dbReference type="InterPro" id="IPR009003">
    <property type="entry name" value="Peptidase_S1_PA"/>
</dbReference>
<dbReference type="InterPro" id="IPR001314">
    <property type="entry name" value="Peptidase_S1A"/>
</dbReference>
<keyword evidence="1" id="KW-0479">Metal-binding</keyword>
<dbReference type="GO" id="GO:0004252">
    <property type="term" value="F:serine-type endopeptidase activity"/>
    <property type="evidence" value="ECO:0007669"/>
    <property type="project" value="InterPro"/>
</dbReference>
<evidence type="ECO:0000313" key="12">
    <source>
        <dbReference type="Proteomes" id="UP001652680"/>
    </source>
</evidence>
<feature type="chain" id="PRO_5027857594" evidence="9">
    <location>
        <begin position="23"/>
        <end position="348"/>
    </location>
</feature>
<reference evidence="12" key="1">
    <citation type="journal article" date="2021" name="Elife">
        <title>Highly contiguous assemblies of 101 drosophilid genomes.</title>
        <authorList>
            <person name="Kim B.Y."/>
            <person name="Wang J.R."/>
            <person name="Miller D.E."/>
            <person name="Barmina O."/>
            <person name="Delaney E."/>
            <person name="Thompson A."/>
            <person name="Comeault A.A."/>
            <person name="Peede D."/>
            <person name="D'Agostino E.R."/>
            <person name="Pelaez J."/>
            <person name="Aguilar J.M."/>
            <person name="Haji D."/>
            <person name="Matsunaga T."/>
            <person name="Armstrong E.E."/>
            <person name="Zych M."/>
            <person name="Ogawa Y."/>
            <person name="Stamenkovic-Radak M."/>
            <person name="Jelic M."/>
            <person name="Veselinovic M.S."/>
            <person name="Tanaskovic M."/>
            <person name="Eric P."/>
            <person name="Gao J.J."/>
            <person name="Katoh T.K."/>
            <person name="Toda M.J."/>
            <person name="Watabe H."/>
            <person name="Watada M."/>
            <person name="Davis J.S."/>
            <person name="Moyle L.C."/>
            <person name="Manoli G."/>
            <person name="Bertolini E."/>
            <person name="Kostal V."/>
            <person name="Hawley R.S."/>
            <person name="Takahashi A."/>
            <person name="Jones C.D."/>
            <person name="Price D.K."/>
            <person name="Whiteman N."/>
            <person name="Kopp A."/>
            <person name="Matute D.R."/>
            <person name="Petrov D.A."/>
        </authorList>
    </citation>
    <scope>NUCLEOTIDE SEQUENCE [LARGE SCALE GENOMIC DNA]</scope>
</reference>
<dbReference type="GO" id="GO:0046872">
    <property type="term" value="F:metal ion binding"/>
    <property type="evidence" value="ECO:0007669"/>
    <property type="project" value="UniProtKB-KW"/>
</dbReference>
<dbReference type="PROSITE" id="PS00135">
    <property type="entry name" value="TRYPSIN_SER"/>
    <property type="match status" value="1"/>
</dbReference>
<dbReference type="Gene3D" id="2.40.10.10">
    <property type="entry name" value="Trypsin-like serine proteases"/>
    <property type="match status" value="2"/>
</dbReference>
<evidence type="ECO:0000259" key="10">
    <source>
        <dbReference type="PROSITE" id="PS50240"/>
    </source>
</evidence>
<comment type="similarity">
    <text evidence="7">Belongs to the peptidase S1 family. CLIP subfamily.</text>
</comment>
<evidence type="ECO:0000256" key="6">
    <source>
        <dbReference type="ARBA" id="ARBA00023180"/>
    </source>
</evidence>
<keyword evidence="5" id="KW-1015">Disulfide bond</keyword>
<feature type="domain" description="Peptidase S1" evidence="10">
    <location>
        <begin position="90"/>
        <end position="341"/>
    </location>
</feature>
<evidence type="ECO:0000256" key="4">
    <source>
        <dbReference type="ARBA" id="ARBA00023145"/>
    </source>
</evidence>
<dbReference type="InterPro" id="IPR033116">
    <property type="entry name" value="TRYPSIN_SER"/>
</dbReference>
<dbReference type="EnsemblMetazoa" id="XM_017129241.2">
    <property type="protein sequence ID" value="XP_016984730.1"/>
    <property type="gene ID" value="LOC108048509"/>
</dbReference>
<keyword evidence="4" id="KW-0865">Zymogen</keyword>
<evidence type="ECO:0000256" key="3">
    <source>
        <dbReference type="ARBA" id="ARBA00022837"/>
    </source>
</evidence>
<dbReference type="Pfam" id="PF00089">
    <property type="entry name" value="Trypsin"/>
    <property type="match status" value="1"/>
</dbReference>
<dbReference type="FunFam" id="2.40.10.10:FF:000028">
    <property type="entry name" value="Serine protease easter"/>
    <property type="match status" value="1"/>
</dbReference>
<organism evidence="13">
    <name type="scientific">Drosophila rhopaloa</name>
    <name type="common">Fruit fly</name>
    <dbReference type="NCBI Taxonomy" id="1041015"/>
    <lineage>
        <taxon>Eukaryota</taxon>
        <taxon>Metazoa</taxon>
        <taxon>Ecdysozoa</taxon>
        <taxon>Arthropoda</taxon>
        <taxon>Hexapoda</taxon>
        <taxon>Insecta</taxon>
        <taxon>Pterygota</taxon>
        <taxon>Neoptera</taxon>
        <taxon>Endopterygota</taxon>
        <taxon>Diptera</taxon>
        <taxon>Brachycera</taxon>
        <taxon>Muscomorpha</taxon>
        <taxon>Ephydroidea</taxon>
        <taxon>Drosophilidae</taxon>
        <taxon>Drosophila</taxon>
        <taxon>Sophophora</taxon>
    </lineage>
</organism>
<evidence type="ECO:0000313" key="13">
    <source>
        <dbReference type="RefSeq" id="XP_016984730.1"/>
    </source>
</evidence>
<dbReference type="SMART" id="SM00020">
    <property type="entry name" value="Tryp_SPc"/>
    <property type="match status" value="1"/>
</dbReference>
<dbReference type="Proteomes" id="UP001652680">
    <property type="component" value="Unassembled WGS sequence"/>
</dbReference>
<dbReference type="InterPro" id="IPR018114">
    <property type="entry name" value="TRYPSIN_HIS"/>
</dbReference>
<dbReference type="PANTHER" id="PTHR24256">
    <property type="entry name" value="TRYPTASE-RELATED"/>
    <property type="match status" value="1"/>
</dbReference>
<reference evidence="11" key="3">
    <citation type="submission" date="2025-05" db="UniProtKB">
        <authorList>
            <consortium name="EnsemblMetazoa"/>
        </authorList>
    </citation>
    <scope>IDENTIFICATION</scope>
</reference>
<dbReference type="OrthoDB" id="9981647at2759"/>
<dbReference type="AlphaFoldDB" id="A0A6P4F2U8"/>
<name>A0A6P4F2U8_DRORH</name>
<dbReference type="GO" id="GO:0006508">
    <property type="term" value="P:proteolysis"/>
    <property type="evidence" value="ECO:0007669"/>
    <property type="project" value="UniProtKB-KW"/>
</dbReference>
<keyword evidence="2 9" id="KW-0732">Signal</keyword>
<evidence type="ECO:0000256" key="7">
    <source>
        <dbReference type="ARBA" id="ARBA00024195"/>
    </source>
</evidence>
<keyword evidence="8" id="KW-0645">Protease</keyword>
<reference evidence="13" key="2">
    <citation type="submission" date="2025-04" db="UniProtKB">
        <authorList>
            <consortium name="RefSeq"/>
        </authorList>
    </citation>
    <scope>IDENTIFICATION</scope>
</reference>
<accession>A0A6P4F2U8</accession>
<evidence type="ECO:0000256" key="2">
    <source>
        <dbReference type="ARBA" id="ARBA00022729"/>
    </source>
</evidence>
<dbReference type="RefSeq" id="XP_016984730.1">
    <property type="nucleotide sequence ID" value="XM_017129241.1"/>
</dbReference>
<gene>
    <name evidence="13" type="primary">LOC108048509</name>
    <name evidence="11" type="synonym">108048509</name>
</gene>
<keyword evidence="8" id="KW-0720">Serine protease</keyword>
<feature type="signal peptide" evidence="9">
    <location>
        <begin position="1"/>
        <end position="22"/>
    </location>
</feature>
<keyword evidence="3" id="KW-0106">Calcium</keyword>
<dbReference type="PROSITE" id="PS50240">
    <property type="entry name" value="TRYPSIN_DOM"/>
    <property type="match status" value="1"/>
</dbReference>
<keyword evidence="12" id="KW-1185">Reference proteome</keyword>
<dbReference type="PROSITE" id="PS00134">
    <property type="entry name" value="TRYPSIN_HIS"/>
    <property type="match status" value="1"/>
</dbReference>
<dbReference type="InterPro" id="IPR051487">
    <property type="entry name" value="Ser/Thr_Proteases_Immune/Dev"/>
</dbReference>
<keyword evidence="8" id="KW-0378">Hydrolase</keyword>
<dbReference type="InterPro" id="IPR001254">
    <property type="entry name" value="Trypsin_dom"/>
</dbReference>
<dbReference type="PRINTS" id="PR00722">
    <property type="entry name" value="CHYMOTRYPSIN"/>
</dbReference>
<evidence type="ECO:0000256" key="1">
    <source>
        <dbReference type="ARBA" id="ARBA00022723"/>
    </source>
</evidence>
<sequence>MVSRSGAFALHLCGVLLASSWAKPRLHFGICHALEKGQCRPKEECLEQDGFVQAIDSSQECFEKVCCIRNQLAYQQTKGDYCNNYLRPHIANGEAAKIREFPWMAMLLYGDHMLPQCEGSLVGDKWVVTAAHCVPRENHEEQLRRVRLGVWDVRQTEDCRGPDCTPPPQDFQIERAIVHEMYRPTENTGSNLVKYSNDIALLLLGRIVTYTDFIQPICLPRVFNSSRSDVYADYNLTIAGWGRTSDASPATSPVKIKAQVSGWSTDSCKRLYQEVSHGQMCAGGGATRKGSCFGDSGGPVMDGNELVGIISLGASTCGSDHKPMVVTRVDTFMVWLAEHMMFSPRRYL</sequence>
<dbReference type="SUPFAM" id="SSF50494">
    <property type="entry name" value="Trypsin-like serine proteases"/>
    <property type="match status" value="1"/>
</dbReference>
<dbReference type="InterPro" id="IPR043504">
    <property type="entry name" value="Peptidase_S1_PA_chymotrypsin"/>
</dbReference>
<evidence type="ECO:0000256" key="5">
    <source>
        <dbReference type="ARBA" id="ARBA00023157"/>
    </source>
</evidence>
<dbReference type="GeneID" id="108048509"/>
<protein>
    <submittedName>
        <fullName evidence="13">Serine protease easter-like</fullName>
    </submittedName>
</protein>
<evidence type="ECO:0000256" key="9">
    <source>
        <dbReference type="SAM" id="SignalP"/>
    </source>
</evidence>
<proteinExistence type="inferred from homology"/>
<evidence type="ECO:0000313" key="11">
    <source>
        <dbReference type="EnsemblMetazoa" id="XP_016984730.1"/>
    </source>
</evidence>
<evidence type="ECO:0000256" key="8">
    <source>
        <dbReference type="RuleBase" id="RU363034"/>
    </source>
</evidence>
<keyword evidence="6" id="KW-0325">Glycoprotein</keyword>